<dbReference type="EMBL" id="VKDB01000017">
    <property type="protein sequence ID" value="TSA82414.1"/>
    <property type="molecule type" value="Genomic_DNA"/>
</dbReference>
<gene>
    <name evidence="3" type="ORF">FNU79_13645</name>
</gene>
<keyword evidence="1" id="KW-0472">Membrane</keyword>
<dbReference type="Proteomes" id="UP000316092">
    <property type="component" value="Unassembled WGS sequence"/>
</dbReference>
<dbReference type="RefSeq" id="WP_143721366.1">
    <property type="nucleotide sequence ID" value="NZ_VKDB01000017.1"/>
</dbReference>
<reference evidence="3 4" key="1">
    <citation type="submission" date="2019-07" db="EMBL/GenBank/DDBJ databases">
        <title>Deinococcus detaillus sp. nov., isolated from humus soil in Antarctica.</title>
        <authorList>
            <person name="Zhang K."/>
        </authorList>
    </citation>
    <scope>NUCLEOTIDE SEQUENCE [LARGE SCALE GENOMIC DNA]</scope>
    <source>
        <strain evidence="3 4">H1</strain>
    </source>
</reference>
<organism evidence="3 4">
    <name type="scientific">Deinococcus detaillensis</name>
    <dbReference type="NCBI Taxonomy" id="2592048"/>
    <lineage>
        <taxon>Bacteria</taxon>
        <taxon>Thermotogati</taxon>
        <taxon>Deinococcota</taxon>
        <taxon>Deinococci</taxon>
        <taxon>Deinococcales</taxon>
        <taxon>Deinococcaceae</taxon>
        <taxon>Deinococcus</taxon>
    </lineage>
</organism>
<dbReference type="AlphaFoldDB" id="A0A553UQC1"/>
<evidence type="ECO:0000256" key="1">
    <source>
        <dbReference type="SAM" id="Phobius"/>
    </source>
</evidence>
<dbReference type="SUPFAM" id="SSF103196">
    <property type="entry name" value="Roadblock/LC7 domain"/>
    <property type="match status" value="1"/>
</dbReference>
<evidence type="ECO:0000259" key="2">
    <source>
        <dbReference type="Pfam" id="PF14332"/>
    </source>
</evidence>
<comment type="caution">
    <text evidence="3">The sequence shown here is derived from an EMBL/GenBank/DDBJ whole genome shotgun (WGS) entry which is preliminary data.</text>
</comment>
<keyword evidence="1" id="KW-1133">Transmembrane helix</keyword>
<evidence type="ECO:0000313" key="4">
    <source>
        <dbReference type="Proteomes" id="UP000316092"/>
    </source>
</evidence>
<dbReference type="Gene3D" id="3.30.450.30">
    <property type="entry name" value="Dynein light chain 2a, cytoplasmic"/>
    <property type="match status" value="1"/>
</dbReference>
<dbReference type="InterPro" id="IPR025497">
    <property type="entry name" value="PatA-like_N"/>
</dbReference>
<name>A0A553UQC1_9DEIO</name>
<dbReference type="Pfam" id="PF14332">
    <property type="entry name" value="DUF4388"/>
    <property type="match status" value="1"/>
</dbReference>
<keyword evidence="1" id="KW-0812">Transmembrane</keyword>
<protein>
    <submittedName>
        <fullName evidence="3">DUF4388 domain-containing protein</fullName>
    </submittedName>
</protein>
<sequence length="456" mass="50334">MRAAVLQVSDFVSPQLSVGGPAKGGEVILARVETKKFLLLLTQQAPQLEKDLRRYSRESVKWRIETTGSVAAVMSAYESFPPDLVVLDPALLEGSVESLLEHAKRNWPRTFFLLLSDRPEADFQAVFERFGSLPIIAPESALSVSKAIEKEMVGLVNGTLRGLMLSSFLQMMEWEAKSVSIHVSAAEKWGRIHLYKGKFVSAYVHRQELSNKQAAIEIMMWDNISIAVERSYHNHNNQPTLPLSSLLMDAMVKKDEEAMAPAPPEQNNEPDADAEATSNLDIFSEDAFDDPPEFEFDDAIAVSEEIDEDEMGLYIIQTSVPSSISVPSKEIEKKLLGKPNSRDILVGDILSIDGAVAAALVDYSSGMALDMVGSGIDLELAGAGTTEVVRAQKRSMELLGIEGQIEDMMVTLEQQYHLLYILPGTTLFLYVVLRKEQANLAMARYKLKAAAAQLQL</sequence>
<evidence type="ECO:0000313" key="3">
    <source>
        <dbReference type="EMBL" id="TSA82414.1"/>
    </source>
</evidence>
<feature type="transmembrane region" description="Helical" evidence="1">
    <location>
        <begin position="416"/>
        <end position="433"/>
    </location>
</feature>
<accession>A0A553UQC1</accession>
<proteinExistence type="predicted"/>
<keyword evidence="4" id="KW-1185">Reference proteome</keyword>
<dbReference type="OrthoDB" id="3781969at2"/>
<feature type="domain" description="PatA-like N-terminal" evidence="2">
    <location>
        <begin position="158"/>
        <end position="257"/>
    </location>
</feature>